<evidence type="ECO:0000313" key="2">
    <source>
        <dbReference type="Proteomes" id="UP000199476"/>
    </source>
</evidence>
<keyword evidence="2" id="KW-1185">Reference proteome</keyword>
<dbReference type="Proteomes" id="UP000199476">
    <property type="component" value="Unassembled WGS sequence"/>
</dbReference>
<sequence>MRITGFTSILLILILIFAFQLAVSASSYENEEYEVIIEETLKEAEAEEEFDGEEFELNGELELLRDPFAYYGRIEAEDIIEEEEEEAEVFQPAAAVSKPSFTITGVLQREGMMVALVRKGSSVEMIRSGEAIDGYRLVGWQDREAIFEKQGQRFNLSPQ</sequence>
<accession>A0A1G9LCC9</accession>
<gene>
    <name evidence="1" type="ORF">SAMN04488692_10621</name>
</gene>
<protein>
    <submittedName>
        <fullName evidence="1">Uncharacterized protein</fullName>
    </submittedName>
</protein>
<name>A0A1G9LCC9_9FIRM</name>
<dbReference type="STRING" id="321763.SAMN04488692_10621"/>
<organism evidence="1 2">
    <name type="scientific">Halarsenatibacter silvermanii</name>
    <dbReference type="NCBI Taxonomy" id="321763"/>
    <lineage>
        <taxon>Bacteria</taxon>
        <taxon>Bacillati</taxon>
        <taxon>Bacillota</taxon>
        <taxon>Clostridia</taxon>
        <taxon>Halanaerobiales</taxon>
        <taxon>Halarsenatibacteraceae</taxon>
        <taxon>Halarsenatibacter</taxon>
    </lineage>
</organism>
<evidence type="ECO:0000313" key="1">
    <source>
        <dbReference type="EMBL" id="SDL59544.1"/>
    </source>
</evidence>
<dbReference type="AlphaFoldDB" id="A0A1G9LCC9"/>
<dbReference type="EMBL" id="FNGO01000006">
    <property type="protein sequence ID" value="SDL59544.1"/>
    <property type="molecule type" value="Genomic_DNA"/>
</dbReference>
<reference evidence="1 2" key="1">
    <citation type="submission" date="2016-10" db="EMBL/GenBank/DDBJ databases">
        <authorList>
            <person name="de Groot N.N."/>
        </authorList>
    </citation>
    <scope>NUCLEOTIDE SEQUENCE [LARGE SCALE GENOMIC DNA]</scope>
    <source>
        <strain evidence="1 2">SLAS-1</strain>
    </source>
</reference>
<dbReference type="RefSeq" id="WP_089759065.1">
    <property type="nucleotide sequence ID" value="NZ_FNGO01000006.1"/>
</dbReference>
<proteinExistence type="predicted"/>